<name>A0A836YZY3_GLAPU</name>
<evidence type="ECO:0000313" key="2">
    <source>
        <dbReference type="Proteomes" id="UP000027036"/>
    </source>
</evidence>
<dbReference type="Proteomes" id="UP000027036">
    <property type="component" value="Unassembled WGS sequence"/>
</dbReference>
<evidence type="ECO:0000313" key="1">
    <source>
        <dbReference type="EMBL" id="KDB47999.1"/>
    </source>
</evidence>
<comment type="caution">
    <text evidence="1">The sequence shown here is derived from an EMBL/GenBank/DDBJ whole genome shotgun (WGS) entry which is preliminary data.</text>
</comment>
<accession>A0A836YZY3</accession>
<proteinExistence type="predicted"/>
<dbReference type="EMBL" id="JDSO01000057">
    <property type="protein sequence ID" value="KDB47999.1"/>
    <property type="molecule type" value="Genomic_DNA"/>
</dbReference>
<sequence length="68" mass="7385">MKIEFPATTGANPIVEGDKVTINYTPENTDGTAGTPTTLTYTYTGGNWVQDEKDSFKLTQPLKMAKSV</sequence>
<organism evidence="1 2">
    <name type="scientific">Glaesserella parasuis HPS10</name>
    <dbReference type="NCBI Taxonomy" id="1450514"/>
    <lineage>
        <taxon>Bacteria</taxon>
        <taxon>Pseudomonadati</taxon>
        <taxon>Pseudomonadota</taxon>
        <taxon>Gammaproteobacteria</taxon>
        <taxon>Pasteurellales</taxon>
        <taxon>Pasteurellaceae</taxon>
        <taxon>Glaesserella</taxon>
    </lineage>
</organism>
<gene>
    <name evidence="1" type="ORF">HPS10_05375</name>
</gene>
<protein>
    <submittedName>
        <fullName evidence="1">Uncharacterized protein</fullName>
    </submittedName>
</protein>
<dbReference type="RefSeq" id="WP_035523263.1">
    <property type="nucleotide sequence ID" value="NZ_JDSO01000057.1"/>
</dbReference>
<dbReference type="AlphaFoldDB" id="A0A836YZY3"/>
<reference evidence="1 2" key="1">
    <citation type="submission" date="2014-02" db="EMBL/GenBank/DDBJ databases">
        <title>Comparative genomics of Haemophilus parasuis isolated from pig lungs.</title>
        <authorList>
            <person name="Kittichotirat W."/>
            <person name="Bumgarner R.E."/>
            <person name="Lawrence P."/>
        </authorList>
    </citation>
    <scope>NUCLEOTIDE SEQUENCE [LARGE SCALE GENOMIC DNA]</scope>
    <source>
        <strain evidence="1 2">HPS10</strain>
    </source>
</reference>